<reference evidence="1 2" key="1">
    <citation type="journal article" date="2018" name="Front. Microbiol.">
        <title>Prospects for Fungal Bioremediation of Acidic Radioactive Waste Sites: Characterization and Genome Sequence of Rhodotorula taiwanensis MD1149.</title>
        <authorList>
            <person name="Tkavc R."/>
            <person name="Matrosova V.Y."/>
            <person name="Grichenko O.E."/>
            <person name="Gostincar C."/>
            <person name="Volpe R.P."/>
            <person name="Klimenkova P."/>
            <person name="Gaidamakova E.K."/>
            <person name="Zhou C.E."/>
            <person name="Stewart B.J."/>
            <person name="Lyman M.G."/>
            <person name="Malfatti S.A."/>
            <person name="Rubinfeld B."/>
            <person name="Courtot M."/>
            <person name="Singh J."/>
            <person name="Dalgard C.L."/>
            <person name="Hamilton T."/>
            <person name="Frey K.G."/>
            <person name="Gunde-Cimerman N."/>
            <person name="Dugan L."/>
            <person name="Daly M.J."/>
        </authorList>
    </citation>
    <scope>NUCLEOTIDE SEQUENCE [LARGE SCALE GENOMIC DNA]</scope>
    <source>
        <strain evidence="1 2">MD1149</strain>
    </source>
</reference>
<evidence type="ECO:0000313" key="1">
    <source>
        <dbReference type="EMBL" id="POY73174.1"/>
    </source>
</evidence>
<proteinExistence type="predicted"/>
<organism evidence="1 2">
    <name type="scientific">Rhodotorula taiwanensis</name>
    <dbReference type="NCBI Taxonomy" id="741276"/>
    <lineage>
        <taxon>Eukaryota</taxon>
        <taxon>Fungi</taxon>
        <taxon>Dikarya</taxon>
        <taxon>Basidiomycota</taxon>
        <taxon>Pucciniomycotina</taxon>
        <taxon>Microbotryomycetes</taxon>
        <taxon>Sporidiobolales</taxon>
        <taxon>Sporidiobolaceae</taxon>
        <taxon>Rhodotorula</taxon>
    </lineage>
</organism>
<sequence>MEACSLQPAVSSYLANLGTVKNLRLRFPHYDGSDLTADLPWATLETLEIDLHEAITALTILDALQQQVVHLPLTSCRLRHAVILDPVGIESTLLSSCTFLEDMPLETLTAECGRSSELERPSFGWPTLRILKLQSCTDLTEPDAIADFFRWLSLSPNLETLELADVQLSAWPKWSHQMDYLFGSQNPEDFDLDMPFLFVLIGRLRRCTGITTLTLRAKLNKGSNALMKKWEDESFRLYAEPGGVVPFMRWKRDSRDEDFRQEVWWEIQG</sequence>
<dbReference type="EMBL" id="PJQD01000039">
    <property type="protein sequence ID" value="POY73174.1"/>
    <property type="molecule type" value="Genomic_DNA"/>
</dbReference>
<gene>
    <name evidence="1" type="ORF">BMF94_3804</name>
</gene>
<dbReference type="SUPFAM" id="SSF52047">
    <property type="entry name" value="RNI-like"/>
    <property type="match status" value="1"/>
</dbReference>
<dbReference type="OrthoDB" id="1029816at2759"/>
<dbReference type="InterPro" id="IPR032675">
    <property type="entry name" value="LRR_dom_sf"/>
</dbReference>
<dbReference type="AlphaFoldDB" id="A0A2S5B8S0"/>
<comment type="caution">
    <text evidence="1">The sequence shown here is derived from an EMBL/GenBank/DDBJ whole genome shotgun (WGS) entry which is preliminary data.</text>
</comment>
<protein>
    <submittedName>
        <fullName evidence="1">Uncharacterized protein</fullName>
    </submittedName>
</protein>
<accession>A0A2S5B8S0</accession>
<name>A0A2S5B8S0_9BASI</name>
<dbReference type="Gene3D" id="3.80.10.10">
    <property type="entry name" value="Ribonuclease Inhibitor"/>
    <property type="match status" value="1"/>
</dbReference>
<dbReference type="Proteomes" id="UP000237144">
    <property type="component" value="Unassembled WGS sequence"/>
</dbReference>
<keyword evidence="2" id="KW-1185">Reference proteome</keyword>
<evidence type="ECO:0000313" key="2">
    <source>
        <dbReference type="Proteomes" id="UP000237144"/>
    </source>
</evidence>